<name>G6AZI5_9BACT</name>
<dbReference type="Proteomes" id="UP000004407">
    <property type="component" value="Unassembled WGS sequence"/>
</dbReference>
<evidence type="ECO:0000313" key="1">
    <source>
        <dbReference type="EMBL" id="EHJ38444.1"/>
    </source>
</evidence>
<evidence type="ECO:0000313" key="2">
    <source>
        <dbReference type="Proteomes" id="UP000004407"/>
    </source>
</evidence>
<accession>G6AZI5</accession>
<protein>
    <submittedName>
        <fullName evidence="1">Uncharacterized protein</fullName>
    </submittedName>
</protein>
<sequence length="136" mass="15277">MGMGLFPKHNSKFLITHINDSLLKINVTNTIKANEGVRIQDSIVSSFCNAYIKIISENELLLSTNNRIYVKKSAFEKIVGNNNKLVIYNDSIIKGIEFIDSILHTKHHKIMIYDGETSYRKYGIGGINGSIVISSE</sequence>
<dbReference type="AlphaFoldDB" id="G6AZI5"/>
<proteinExistence type="predicted"/>
<comment type="caution">
    <text evidence="1">The sequence shown here is derived from an EMBL/GenBank/DDBJ whole genome shotgun (WGS) entry which is preliminary data.</text>
</comment>
<gene>
    <name evidence="1" type="ORF">HMPREF0673_02049</name>
</gene>
<organism evidence="1 2">
    <name type="scientific">Leyella stercorea DSM 18206</name>
    <dbReference type="NCBI Taxonomy" id="1002367"/>
    <lineage>
        <taxon>Bacteria</taxon>
        <taxon>Pseudomonadati</taxon>
        <taxon>Bacteroidota</taxon>
        <taxon>Bacteroidia</taxon>
        <taxon>Bacteroidales</taxon>
        <taxon>Prevotellaceae</taxon>
        <taxon>Leyella</taxon>
    </lineage>
</organism>
<reference evidence="1 2" key="1">
    <citation type="submission" date="2011-08" db="EMBL/GenBank/DDBJ databases">
        <authorList>
            <person name="Weinstock G."/>
            <person name="Sodergren E."/>
            <person name="Clifton S."/>
            <person name="Fulton L."/>
            <person name="Fulton B."/>
            <person name="Courtney L."/>
            <person name="Fronick C."/>
            <person name="Harrison M."/>
            <person name="Strong C."/>
            <person name="Farmer C."/>
            <person name="Delahaunty K."/>
            <person name="Markovic C."/>
            <person name="Hall O."/>
            <person name="Minx P."/>
            <person name="Tomlinson C."/>
            <person name="Mitreva M."/>
            <person name="Hou S."/>
            <person name="Chen J."/>
            <person name="Wollam A."/>
            <person name="Pepin K.H."/>
            <person name="Johnson M."/>
            <person name="Bhonagiri V."/>
            <person name="Zhang X."/>
            <person name="Suruliraj S."/>
            <person name="Warren W."/>
            <person name="Chinwalla A."/>
            <person name="Mardis E.R."/>
            <person name="Wilson R.K."/>
        </authorList>
    </citation>
    <scope>NUCLEOTIDE SEQUENCE [LARGE SCALE GENOMIC DNA]</scope>
    <source>
        <strain evidence="1 2">DSM 18206</strain>
    </source>
</reference>
<dbReference type="HOGENOM" id="CLU_1873564_0_0_10"/>
<dbReference type="EMBL" id="AFZZ01000173">
    <property type="protein sequence ID" value="EHJ38444.1"/>
    <property type="molecule type" value="Genomic_DNA"/>
</dbReference>